<dbReference type="GO" id="GO:0043176">
    <property type="term" value="F:amine binding"/>
    <property type="evidence" value="ECO:0007669"/>
    <property type="project" value="InterPro"/>
</dbReference>
<feature type="signal peptide" evidence="1">
    <location>
        <begin position="1"/>
        <end position="19"/>
    </location>
</feature>
<organism evidence="2">
    <name type="scientific">Amblyomma triste</name>
    <name type="common">Neotropical tick</name>
    <dbReference type="NCBI Taxonomy" id="251400"/>
    <lineage>
        <taxon>Eukaryota</taxon>
        <taxon>Metazoa</taxon>
        <taxon>Ecdysozoa</taxon>
        <taxon>Arthropoda</taxon>
        <taxon>Chelicerata</taxon>
        <taxon>Arachnida</taxon>
        <taxon>Acari</taxon>
        <taxon>Parasitiformes</taxon>
        <taxon>Ixodida</taxon>
        <taxon>Ixodoidea</taxon>
        <taxon>Ixodidae</taxon>
        <taxon>Amblyomminae</taxon>
        <taxon>Amblyomma</taxon>
    </lineage>
</organism>
<feature type="chain" id="PRO_5001520895" evidence="1">
    <location>
        <begin position="20"/>
        <end position="179"/>
    </location>
</feature>
<accession>A0A023GA40</accession>
<sequence>MQAICFALIFGATLLCTLAAADEASDVPDSFEIFNKFPFAIAISDSNNDTIYECLTAKRAWFDKDAKKGEYIWLLGGHHGKPKKTLSFYVADGSSPDTFIYMEGSEDAKPEVGTFYYTDMETCAVLDMPVSGRQCILWAAENKQDSLPQKCLDEFSEHCGVGIPLYSKDLCKQDEISQW</sequence>
<dbReference type="Gene3D" id="2.40.128.20">
    <property type="match status" value="1"/>
</dbReference>
<evidence type="ECO:0000313" key="2">
    <source>
        <dbReference type="EMBL" id="JAC30747.1"/>
    </source>
</evidence>
<dbReference type="InterPro" id="IPR002970">
    <property type="entry name" value="Tick_his-bd"/>
</dbReference>
<dbReference type="Pfam" id="PF02098">
    <property type="entry name" value="His_binding"/>
    <property type="match status" value="1"/>
</dbReference>
<name>A0A023GA40_AMBTT</name>
<keyword evidence="1" id="KW-0732">Signal</keyword>
<protein>
    <submittedName>
        <fullName evidence="2">Putative lipocalin-5 1</fullName>
    </submittedName>
</protein>
<evidence type="ECO:0000256" key="1">
    <source>
        <dbReference type="SAM" id="SignalP"/>
    </source>
</evidence>
<dbReference type="InterPro" id="IPR012674">
    <property type="entry name" value="Calycin"/>
</dbReference>
<dbReference type="EMBL" id="GBBM01004671">
    <property type="protein sequence ID" value="JAC30747.1"/>
    <property type="molecule type" value="mRNA"/>
</dbReference>
<dbReference type="SUPFAM" id="SSF50814">
    <property type="entry name" value="Lipocalins"/>
    <property type="match status" value="1"/>
</dbReference>
<dbReference type="GO" id="GO:0030682">
    <property type="term" value="P:symbiont-mediated perturbation of host defenses"/>
    <property type="evidence" value="ECO:0007669"/>
    <property type="project" value="InterPro"/>
</dbReference>
<dbReference type="AlphaFoldDB" id="A0A023GA40"/>
<proteinExistence type="evidence at transcript level"/>
<reference evidence="2" key="1">
    <citation type="submission" date="2014-03" db="EMBL/GenBank/DDBJ databases">
        <title>The sialotranscriptome of Amblyomma triste, Amblyomma parvum and Amblyomma cajennense ticks, uncovered by 454-based RNA-seq.</title>
        <authorList>
            <person name="Garcia G.R."/>
            <person name="Gardinassi L.G."/>
            <person name="Ribeiro J.M."/>
            <person name="Anatriello E."/>
            <person name="Ferreira B.R."/>
            <person name="Moreira H.N."/>
            <person name="Mafra C."/>
            <person name="Olegario M.M."/>
            <person name="Szabo P.J."/>
            <person name="Miranda-Santos I.K."/>
            <person name="Maruyama S.R."/>
        </authorList>
    </citation>
    <scope>NUCLEOTIDE SEQUENCE</scope>
    <source>
        <strain evidence="2">Mato Grasso do Sul</strain>
        <tissue evidence="2">Salivary glands</tissue>
    </source>
</reference>